<evidence type="ECO:0000256" key="7">
    <source>
        <dbReference type="ARBA" id="ARBA00023098"/>
    </source>
</evidence>
<evidence type="ECO:0000256" key="1">
    <source>
        <dbReference type="ARBA" id="ARBA00004141"/>
    </source>
</evidence>
<gene>
    <name evidence="21" type="primary">SGMS2</name>
    <name evidence="21" type="ORF">BLAG_LOCUS8734</name>
</gene>
<dbReference type="CDD" id="cd09515">
    <property type="entry name" value="SAM_SGMS1-like"/>
    <property type="match status" value="1"/>
</dbReference>
<evidence type="ECO:0000256" key="6">
    <source>
        <dbReference type="ARBA" id="ARBA00022989"/>
    </source>
</evidence>
<evidence type="ECO:0000256" key="14">
    <source>
        <dbReference type="ARBA" id="ARBA00057029"/>
    </source>
</evidence>
<evidence type="ECO:0000256" key="16">
    <source>
        <dbReference type="ARBA" id="ARBA00079545"/>
    </source>
</evidence>
<dbReference type="SUPFAM" id="SSF47769">
    <property type="entry name" value="SAM/Pointed domain"/>
    <property type="match status" value="1"/>
</dbReference>
<dbReference type="GO" id="GO:0046513">
    <property type="term" value="P:ceramide biosynthetic process"/>
    <property type="evidence" value="ECO:0007669"/>
    <property type="project" value="TreeGrafter"/>
</dbReference>
<comment type="similarity">
    <text evidence="2">Belongs to the sphingomyelin synthase family.</text>
</comment>
<evidence type="ECO:0000256" key="11">
    <source>
        <dbReference type="ARBA" id="ARBA00051872"/>
    </source>
</evidence>
<evidence type="ECO:0000256" key="18">
    <source>
        <dbReference type="SAM" id="MobiDB-lite"/>
    </source>
</evidence>
<dbReference type="GO" id="GO:0000139">
    <property type="term" value="C:Golgi membrane"/>
    <property type="evidence" value="ECO:0007669"/>
    <property type="project" value="TreeGrafter"/>
</dbReference>
<dbReference type="InterPro" id="IPR025749">
    <property type="entry name" value="Sphingomyelin_synth-like_dom"/>
</dbReference>
<dbReference type="Proteomes" id="UP000838412">
    <property type="component" value="Chromosome 15"/>
</dbReference>
<dbReference type="Pfam" id="PF00536">
    <property type="entry name" value="SAM_1"/>
    <property type="match status" value="1"/>
</dbReference>
<feature type="transmembrane region" description="Helical" evidence="19">
    <location>
        <begin position="192"/>
        <end position="215"/>
    </location>
</feature>
<feature type="transmembrane region" description="Helical" evidence="19">
    <location>
        <begin position="343"/>
        <end position="362"/>
    </location>
</feature>
<dbReference type="InterPro" id="IPR013761">
    <property type="entry name" value="SAM/pointed_sf"/>
</dbReference>
<dbReference type="PANTHER" id="PTHR21290:SF27">
    <property type="entry name" value="PHOSPHATIDYLCHOLINE:CERAMIDE CHOLINEPHOSPHOTRANSFERASE 1"/>
    <property type="match status" value="1"/>
</dbReference>
<feature type="transmembrane region" description="Helical" evidence="19">
    <location>
        <begin position="315"/>
        <end position="337"/>
    </location>
</feature>
<reference evidence="21" key="1">
    <citation type="submission" date="2022-01" db="EMBL/GenBank/DDBJ databases">
        <authorList>
            <person name="Braso-Vives M."/>
        </authorList>
    </citation>
    <scope>NUCLEOTIDE SEQUENCE</scope>
</reference>
<feature type="compositionally biased region" description="Low complexity" evidence="18">
    <location>
        <begin position="97"/>
        <end position="112"/>
    </location>
</feature>
<evidence type="ECO:0000313" key="22">
    <source>
        <dbReference type="Proteomes" id="UP000838412"/>
    </source>
</evidence>
<dbReference type="OrthoDB" id="422827at2759"/>
<evidence type="ECO:0000256" key="9">
    <source>
        <dbReference type="ARBA" id="ARBA00049904"/>
    </source>
</evidence>
<evidence type="ECO:0000313" key="21">
    <source>
        <dbReference type="EMBL" id="CAH1246858.1"/>
    </source>
</evidence>
<evidence type="ECO:0000256" key="2">
    <source>
        <dbReference type="ARBA" id="ARBA00005441"/>
    </source>
</evidence>
<comment type="catalytic activity">
    <reaction evidence="10">
        <text>an N-acylsphinganine + a 1,2-diacyl-sn-glycero-3-phosphoethanolamine = an N-acylsphinganine-1-phosphoethanolamine + a 1,2-diacyl-sn-glycerol</text>
        <dbReference type="Rhea" id="RHEA:42136"/>
        <dbReference type="ChEBI" id="CHEBI:17815"/>
        <dbReference type="ChEBI" id="CHEBI:31488"/>
        <dbReference type="ChEBI" id="CHEBI:64612"/>
        <dbReference type="ChEBI" id="CHEBI:78655"/>
    </reaction>
    <physiologicalReaction direction="left-to-right" evidence="10">
        <dbReference type="Rhea" id="RHEA:42137"/>
    </physiologicalReaction>
</comment>
<keyword evidence="7" id="KW-0443">Lipid metabolism</keyword>
<proteinExistence type="inferred from homology"/>
<keyword evidence="5" id="KW-0746">Sphingolipid metabolism</keyword>
<keyword evidence="6 19" id="KW-1133">Transmembrane helix</keyword>
<evidence type="ECO:0000256" key="12">
    <source>
        <dbReference type="ARBA" id="ARBA00052723"/>
    </source>
</evidence>
<evidence type="ECO:0000256" key="17">
    <source>
        <dbReference type="ARBA" id="ARBA00083488"/>
    </source>
</evidence>
<evidence type="ECO:0000256" key="10">
    <source>
        <dbReference type="ARBA" id="ARBA00050740"/>
    </source>
</evidence>
<sequence>MQTSLDVEAGGSPIMLSADVTEWSTDDVRRWMVEKGFQEYTELLCDRHRLNGVALLSLTEEDLREPPISMHVLGDLKRLVDAITQLRHDTFTFRPNIPDGRSSSGDSSPTRSDSPRDISKTLETLSVKINMTDAAEKPHFPSEKWKTFVALVYFCGMMMLNPIFINIIHERVPDKSVEPPLPDVFFDYFDRVVWAFSVCEIAGMINSALLLIVWFLHKHKWIVLRRYCLIVGTLYLLRCITMYVTTLPVPGMHFRCSPKIHGNLSAMFDRAMTMMFGLGLSITGSHHLCGDYLFSGHTVILTITYLFIREYSPRGWFILHWCTWLVSCIGIFCILLAHDHYTIDVVVAYFITTRLFWIYHTLANHEALKKPSPAHHLSRTWWFPMFRVAEGNVGGVLPREYAWPLPWPKRFHDTRFHYMGVCKQV</sequence>
<name>A0A8J9Z456_BRALA</name>
<feature type="transmembrane region" description="Helical" evidence="19">
    <location>
        <begin position="147"/>
        <end position="168"/>
    </location>
</feature>
<feature type="region of interest" description="Disordered" evidence="18">
    <location>
        <begin position="92"/>
        <end position="117"/>
    </location>
</feature>
<dbReference type="EMBL" id="OV696700">
    <property type="protein sequence ID" value="CAH1246858.1"/>
    <property type="molecule type" value="Genomic_DNA"/>
</dbReference>
<comment type="catalytic activity">
    <reaction evidence="13">
        <text>N-hexadecanoylsphinganine + a 1,2-diacyl-sn-glycero-3-phosphoethanolamine = N-hexadecanoyl-sphinganine-1-phosphoethanolamine + a 1,2-diacyl-sn-glycerol</text>
        <dbReference type="Rhea" id="RHEA:42128"/>
        <dbReference type="ChEBI" id="CHEBI:17815"/>
        <dbReference type="ChEBI" id="CHEBI:64612"/>
        <dbReference type="ChEBI" id="CHEBI:67042"/>
        <dbReference type="ChEBI" id="CHEBI:78654"/>
    </reaction>
    <physiologicalReaction direction="left-to-right" evidence="13">
        <dbReference type="Rhea" id="RHEA:42129"/>
    </physiologicalReaction>
</comment>
<dbReference type="GO" id="GO:0047493">
    <property type="term" value="F:ceramide cholinephosphotransferase activity"/>
    <property type="evidence" value="ECO:0007669"/>
    <property type="project" value="TreeGrafter"/>
</dbReference>
<keyword evidence="8 19" id="KW-0472">Membrane</keyword>
<comment type="catalytic activity">
    <reaction evidence="12">
        <text>N-hexadecanoyl-(4R)-hydroxysphinganine + a 1,2-diacyl-sn-glycero-3-phosphoethanolamine = N-hexadecanoyl-(4R)-hydroxysphinganine-1-phosphoethanolamine + a 1,2-diacyl-sn-glycerol</text>
        <dbReference type="Rhea" id="RHEA:42144"/>
        <dbReference type="ChEBI" id="CHEBI:17815"/>
        <dbReference type="ChEBI" id="CHEBI:64612"/>
        <dbReference type="ChEBI" id="CHEBI:65107"/>
        <dbReference type="ChEBI" id="CHEBI:78656"/>
    </reaction>
    <physiologicalReaction direction="left-to-right" evidence="12">
        <dbReference type="Rhea" id="RHEA:42145"/>
    </physiologicalReaction>
</comment>
<evidence type="ECO:0000256" key="4">
    <source>
        <dbReference type="ARBA" id="ARBA00022692"/>
    </source>
</evidence>
<comment type="catalytic activity">
    <reaction evidence="11">
        <text>an N-acyl-(4R)-4-hydroxysphinganine + a 1,2-diacyl-sn-glycero-3-phosphoethanolamine = an N-acyl-(4R)-4-hydroxysphinganine-1-phosphoethanolamine + a 1,2-diacyl-sn-glycerol</text>
        <dbReference type="Rhea" id="RHEA:42148"/>
        <dbReference type="ChEBI" id="CHEBI:17815"/>
        <dbReference type="ChEBI" id="CHEBI:31998"/>
        <dbReference type="ChEBI" id="CHEBI:64612"/>
        <dbReference type="ChEBI" id="CHEBI:78657"/>
    </reaction>
    <physiologicalReaction direction="left-to-right" evidence="11">
        <dbReference type="Rhea" id="RHEA:42149"/>
    </physiologicalReaction>
</comment>
<dbReference type="Pfam" id="PF14360">
    <property type="entry name" value="PAP2_C"/>
    <property type="match status" value="1"/>
</dbReference>
<keyword evidence="3" id="KW-0808">Transferase</keyword>
<keyword evidence="4 19" id="KW-0812">Transmembrane</keyword>
<evidence type="ECO:0000256" key="15">
    <source>
        <dbReference type="ARBA" id="ARBA00068267"/>
    </source>
</evidence>
<dbReference type="AlphaFoldDB" id="A0A8J9Z456"/>
<dbReference type="Gene3D" id="1.10.150.50">
    <property type="entry name" value="Transcription Factor, Ets-1"/>
    <property type="match status" value="1"/>
</dbReference>
<feature type="transmembrane region" description="Helical" evidence="19">
    <location>
        <begin position="227"/>
        <end position="245"/>
    </location>
</feature>
<accession>A0A8J9Z456</accession>
<dbReference type="PROSITE" id="PS50105">
    <property type="entry name" value="SAM_DOMAIN"/>
    <property type="match status" value="1"/>
</dbReference>
<dbReference type="GO" id="GO:0033188">
    <property type="term" value="F:sphingomyelin synthase activity"/>
    <property type="evidence" value="ECO:0007669"/>
    <property type="project" value="TreeGrafter"/>
</dbReference>
<protein>
    <recommendedName>
        <fullName evidence="15">Sphingomyelin synthase-related protein 1</fullName>
    </recommendedName>
    <alternativeName>
        <fullName evidence="17">Ceramide phosphoethanolamine synthase</fullName>
    </alternativeName>
    <alternativeName>
        <fullName evidence="16">Sterile alpha motif domain-containing protein 8</fullName>
    </alternativeName>
</protein>
<evidence type="ECO:0000259" key="20">
    <source>
        <dbReference type="PROSITE" id="PS50105"/>
    </source>
</evidence>
<dbReference type="InterPro" id="IPR001660">
    <property type="entry name" value="SAM"/>
</dbReference>
<dbReference type="GO" id="GO:0005886">
    <property type="term" value="C:plasma membrane"/>
    <property type="evidence" value="ECO:0007669"/>
    <property type="project" value="TreeGrafter"/>
</dbReference>
<comment type="catalytic activity">
    <reaction evidence="9">
        <text>an N-acylsphing-4-enine + a 1,2-diacyl-sn-glycero-3-phosphoethanolamine = an N-acylsphing-4-enine 1-phosphoethanolamine + a 1,2-diacyl-sn-glycerol</text>
        <dbReference type="Rhea" id="RHEA:36079"/>
        <dbReference type="ChEBI" id="CHEBI:17815"/>
        <dbReference type="ChEBI" id="CHEBI:52639"/>
        <dbReference type="ChEBI" id="CHEBI:64612"/>
        <dbReference type="ChEBI" id="CHEBI:73203"/>
    </reaction>
    <physiologicalReaction direction="left-to-right" evidence="9">
        <dbReference type="Rhea" id="RHEA:36080"/>
    </physiologicalReaction>
</comment>
<dbReference type="PANTHER" id="PTHR21290">
    <property type="entry name" value="SPHINGOMYELIN SYNTHETASE"/>
    <property type="match status" value="1"/>
</dbReference>
<evidence type="ECO:0000256" key="8">
    <source>
        <dbReference type="ARBA" id="ARBA00023136"/>
    </source>
</evidence>
<evidence type="ECO:0000256" key="3">
    <source>
        <dbReference type="ARBA" id="ARBA00022679"/>
    </source>
</evidence>
<comment type="function">
    <text evidence="14">Synthesizes sphingolipids through transfer of a phosphatidyl head group from a glycerophospholipid on to the primary hydroxyl of a ceramide in the lumen of the endoplasmic reticulum. Catalyzes the synthesis of ceramide phosphoethanolamines (CPEs) (such as N-acylsphing-4-enine 1-phosphoethanolamine) by transferring phosphoethanolamine head group, which is smaller and more hydrophilic than the phosphocholine (PC) headgroup transferred in the canonical sphingomyelin synthesis (SMS) reaction by SMS1 or SMS2, from a phosphatidylethanolamine (1,2-diacyl-sn-glycero-3-phosphoethanolamine, PE) to a ceramide (such as N-acylsphing-4-enine). The larger PC prevents an efficient fit in the enzyme's catalytic pocket, leading to little or no SMS activity. In vitro, in the absence of ceramide, it has PLC activity with preference for phosphatidylinositol and phosphatidic acid, but also hydrolyzes phosphatidylethanolamine.</text>
</comment>
<dbReference type="GO" id="GO:0006686">
    <property type="term" value="P:sphingomyelin biosynthetic process"/>
    <property type="evidence" value="ECO:0007669"/>
    <property type="project" value="TreeGrafter"/>
</dbReference>
<dbReference type="InterPro" id="IPR045221">
    <property type="entry name" value="Sphingomyelin_synth-like"/>
</dbReference>
<organism evidence="21 22">
    <name type="scientific">Branchiostoma lanceolatum</name>
    <name type="common">Common lancelet</name>
    <name type="synonym">Amphioxus lanceolatum</name>
    <dbReference type="NCBI Taxonomy" id="7740"/>
    <lineage>
        <taxon>Eukaryota</taxon>
        <taxon>Metazoa</taxon>
        <taxon>Chordata</taxon>
        <taxon>Cephalochordata</taxon>
        <taxon>Leptocardii</taxon>
        <taxon>Amphioxiformes</taxon>
        <taxon>Branchiostomatidae</taxon>
        <taxon>Branchiostoma</taxon>
    </lineage>
</organism>
<dbReference type="GO" id="GO:0005789">
    <property type="term" value="C:endoplasmic reticulum membrane"/>
    <property type="evidence" value="ECO:0007669"/>
    <property type="project" value="TreeGrafter"/>
</dbReference>
<dbReference type="OMA" id="PREYAWP"/>
<dbReference type="FunFam" id="1.10.150.50:FF:000037">
    <property type="entry name" value="sphingomyelin synthase-related protein 1 isoform X1"/>
    <property type="match status" value="1"/>
</dbReference>
<comment type="subcellular location">
    <subcellularLocation>
        <location evidence="1">Membrane</location>
        <topology evidence="1">Multi-pass membrane protein</topology>
    </subcellularLocation>
</comment>
<evidence type="ECO:0000256" key="19">
    <source>
        <dbReference type="SAM" id="Phobius"/>
    </source>
</evidence>
<evidence type="ECO:0000256" key="13">
    <source>
        <dbReference type="ARBA" id="ARBA00052803"/>
    </source>
</evidence>
<keyword evidence="22" id="KW-1185">Reference proteome</keyword>
<evidence type="ECO:0000256" key="5">
    <source>
        <dbReference type="ARBA" id="ARBA00022919"/>
    </source>
</evidence>
<feature type="domain" description="SAM" evidence="20">
    <location>
        <begin position="23"/>
        <end position="89"/>
    </location>
</feature>
<dbReference type="SMART" id="SM00454">
    <property type="entry name" value="SAM"/>
    <property type="match status" value="1"/>
</dbReference>